<feature type="transmembrane region" description="Helical" evidence="6">
    <location>
        <begin position="252"/>
        <end position="270"/>
    </location>
</feature>
<dbReference type="GO" id="GO:0007165">
    <property type="term" value="P:signal transduction"/>
    <property type="evidence" value="ECO:0007669"/>
    <property type="project" value="TreeGrafter"/>
</dbReference>
<sequence>MDRFQGCSAILKTLKKKELAPSLKLMLNILILILVGIPVLLFATVVSPQQRGFYCNDASLSYPIISSTISTTALVIGGLLIPIVSILIVDTIKGSSDIQSQEEFLKKCLPPKIITIFTSIGYFLFGCGCIQTITDIAKYNIGRLRPHFHAVCQTDWNSIQTNCSSLHPVYIYPIPCLNPDHHAVREAELSFFSGHASFSSFTMIYLIFYLENRLTFHNPALLKPLIQFLCLVITVYTSLSRVFDYHHHWSDVLFGFIMGGTVAYLIARYVSGLIGGDKKHEQKTNDVETA</sequence>
<evidence type="ECO:0000256" key="6">
    <source>
        <dbReference type="SAM" id="Phobius"/>
    </source>
</evidence>
<feature type="transmembrane region" description="Helical" evidence="6">
    <location>
        <begin position="113"/>
        <end position="134"/>
    </location>
</feature>
<dbReference type="GO" id="GO:0005886">
    <property type="term" value="C:plasma membrane"/>
    <property type="evidence" value="ECO:0007669"/>
    <property type="project" value="TreeGrafter"/>
</dbReference>
<organism evidence="8 9">
    <name type="scientific">Meganyctiphanes norvegica</name>
    <name type="common">Northern krill</name>
    <name type="synonym">Thysanopoda norvegica</name>
    <dbReference type="NCBI Taxonomy" id="48144"/>
    <lineage>
        <taxon>Eukaryota</taxon>
        <taxon>Metazoa</taxon>
        <taxon>Ecdysozoa</taxon>
        <taxon>Arthropoda</taxon>
        <taxon>Crustacea</taxon>
        <taxon>Multicrustacea</taxon>
        <taxon>Malacostraca</taxon>
        <taxon>Eumalacostraca</taxon>
        <taxon>Eucarida</taxon>
        <taxon>Euphausiacea</taxon>
        <taxon>Euphausiidae</taxon>
        <taxon>Meganyctiphanes</taxon>
    </lineage>
</organism>
<dbReference type="AlphaFoldDB" id="A0AAV2QZ83"/>
<dbReference type="GO" id="GO:0006644">
    <property type="term" value="P:phospholipid metabolic process"/>
    <property type="evidence" value="ECO:0007669"/>
    <property type="project" value="InterPro"/>
</dbReference>
<keyword evidence="4 6" id="KW-1133">Transmembrane helix</keyword>
<evidence type="ECO:0000256" key="1">
    <source>
        <dbReference type="ARBA" id="ARBA00004141"/>
    </source>
</evidence>
<comment type="caution">
    <text evidence="8">The sequence shown here is derived from an EMBL/GenBank/DDBJ whole genome shotgun (WGS) entry which is preliminary data.</text>
</comment>
<dbReference type="CDD" id="cd03384">
    <property type="entry name" value="PAP2_wunen"/>
    <property type="match status" value="1"/>
</dbReference>
<accession>A0AAV2QZ83</accession>
<dbReference type="Gene3D" id="1.20.144.10">
    <property type="entry name" value="Phosphatidic acid phosphatase type 2/haloperoxidase"/>
    <property type="match status" value="1"/>
</dbReference>
<dbReference type="PANTHER" id="PTHR10165">
    <property type="entry name" value="LIPID PHOSPHATE PHOSPHATASE"/>
    <property type="match status" value="1"/>
</dbReference>
<proteinExistence type="inferred from homology"/>
<comment type="subcellular location">
    <subcellularLocation>
        <location evidence="1">Membrane</location>
        <topology evidence="1">Multi-pass membrane protein</topology>
    </subcellularLocation>
</comment>
<dbReference type="GO" id="GO:0008195">
    <property type="term" value="F:phosphatidate phosphatase activity"/>
    <property type="evidence" value="ECO:0007669"/>
    <property type="project" value="TreeGrafter"/>
</dbReference>
<dbReference type="InterPro" id="IPR000326">
    <property type="entry name" value="PAP2/HPO"/>
</dbReference>
<protein>
    <recommendedName>
        <fullName evidence="7">Phosphatidic acid phosphatase type 2/haloperoxidase domain-containing protein</fullName>
    </recommendedName>
</protein>
<dbReference type="InterPro" id="IPR043216">
    <property type="entry name" value="PAP-like"/>
</dbReference>
<dbReference type="SMART" id="SM00014">
    <property type="entry name" value="acidPPc"/>
    <property type="match status" value="1"/>
</dbReference>
<dbReference type="Proteomes" id="UP001497623">
    <property type="component" value="Unassembled WGS sequence"/>
</dbReference>
<feature type="transmembrane region" description="Helical" evidence="6">
    <location>
        <begin position="25"/>
        <end position="44"/>
    </location>
</feature>
<name>A0AAV2QZ83_MEGNR</name>
<feature type="transmembrane region" description="Helical" evidence="6">
    <location>
        <begin position="64"/>
        <end position="92"/>
    </location>
</feature>
<dbReference type="PANTHER" id="PTHR10165:SF103">
    <property type="entry name" value="PHOSPHOLIPID PHOSPHATASE HOMOLOG 1.2 HOMOLOG"/>
    <property type="match status" value="1"/>
</dbReference>
<dbReference type="SUPFAM" id="SSF48317">
    <property type="entry name" value="Acid phosphatase/Vanadium-dependent haloperoxidase"/>
    <property type="match status" value="1"/>
</dbReference>
<keyword evidence="3 6" id="KW-0812">Transmembrane</keyword>
<keyword evidence="9" id="KW-1185">Reference proteome</keyword>
<comment type="similarity">
    <text evidence="2">Belongs to the PA-phosphatase related phosphoesterase family.</text>
</comment>
<feature type="transmembrane region" description="Helical" evidence="6">
    <location>
        <begin position="220"/>
        <end position="240"/>
    </location>
</feature>
<evidence type="ECO:0000313" key="9">
    <source>
        <dbReference type="Proteomes" id="UP001497623"/>
    </source>
</evidence>
<evidence type="ECO:0000256" key="4">
    <source>
        <dbReference type="ARBA" id="ARBA00022989"/>
    </source>
</evidence>
<evidence type="ECO:0000259" key="7">
    <source>
        <dbReference type="SMART" id="SM00014"/>
    </source>
</evidence>
<dbReference type="EMBL" id="CAXKWB010013585">
    <property type="protein sequence ID" value="CAL4108246.1"/>
    <property type="molecule type" value="Genomic_DNA"/>
</dbReference>
<keyword evidence="5 6" id="KW-0472">Membrane</keyword>
<feature type="transmembrane region" description="Helical" evidence="6">
    <location>
        <begin position="189"/>
        <end position="208"/>
    </location>
</feature>
<gene>
    <name evidence="8" type="ORF">MNOR_LOCUS18752</name>
</gene>
<feature type="domain" description="Phosphatidic acid phosphatase type 2/haloperoxidase" evidence="7">
    <location>
        <begin position="120"/>
        <end position="267"/>
    </location>
</feature>
<dbReference type="Pfam" id="PF01569">
    <property type="entry name" value="PAP2"/>
    <property type="match status" value="1"/>
</dbReference>
<dbReference type="GO" id="GO:0046839">
    <property type="term" value="P:phospholipid dephosphorylation"/>
    <property type="evidence" value="ECO:0007669"/>
    <property type="project" value="TreeGrafter"/>
</dbReference>
<evidence type="ECO:0000313" key="8">
    <source>
        <dbReference type="EMBL" id="CAL4108246.1"/>
    </source>
</evidence>
<evidence type="ECO:0000256" key="5">
    <source>
        <dbReference type="ARBA" id="ARBA00023136"/>
    </source>
</evidence>
<evidence type="ECO:0000256" key="3">
    <source>
        <dbReference type="ARBA" id="ARBA00022692"/>
    </source>
</evidence>
<dbReference type="InterPro" id="IPR036938">
    <property type="entry name" value="PAP2/HPO_sf"/>
</dbReference>
<evidence type="ECO:0000256" key="2">
    <source>
        <dbReference type="ARBA" id="ARBA00008816"/>
    </source>
</evidence>
<reference evidence="8 9" key="1">
    <citation type="submission" date="2024-05" db="EMBL/GenBank/DDBJ databases">
        <authorList>
            <person name="Wallberg A."/>
        </authorList>
    </citation>
    <scope>NUCLEOTIDE SEQUENCE [LARGE SCALE GENOMIC DNA]</scope>
</reference>